<reference evidence="2" key="2">
    <citation type="submission" date="2021-03" db="UniProtKB">
        <authorList>
            <consortium name="EnsemblPlants"/>
        </authorList>
    </citation>
    <scope>IDENTIFICATION</scope>
</reference>
<evidence type="ECO:0000256" key="1">
    <source>
        <dbReference type="SAM" id="MobiDB-lite"/>
    </source>
</evidence>
<organism evidence="2 3">
    <name type="scientific">Cannabis sativa</name>
    <name type="common">Hemp</name>
    <name type="synonym">Marijuana</name>
    <dbReference type="NCBI Taxonomy" id="3483"/>
    <lineage>
        <taxon>Eukaryota</taxon>
        <taxon>Viridiplantae</taxon>
        <taxon>Streptophyta</taxon>
        <taxon>Embryophyta</taxon>
        <taxon>Tracheophyta</taxon>
        <taxon>Spermatophyta</taxon>
        <taxon>Magnoliopsida</taxon>
        <taxon>eudicotyledons</taxon>
        <taxon>Gunneridae</taxon>
        <taxon>Pentapetalae</taxon>
        <taxon>rosids</taxon>
        <taxon>fabids</taxon>
        <taxon>Rosales</taxon>
        <taxon>Cannabaceae</taxon>
        <taxon>Cannabis</taxon>
    </lineage>
</organism>
<accession>A0A803PJS9</accession>
<keyword evidence="3" id="KW-1185">Reference proteome</keyword>
<evidence type="ECO:0000313" key="3">
    <source>
        <dbReference type="Proteomes" id="UP000596661"/>
    </source>
</evidence>
<dbReference type="Proteomes" id="UP000596661">
    <property type="component" value="Chromosome 5"/>
</dbReference>
<evidence type="ECO:0000313" key="2">
    <source>
        <dbReference type="EnsemblPlants" id="cds.evm.model.05.1049"/>
    </source>
</evidence>
<feature type="region of interest" description="Disordered" evidence="1">
    <location>
        <begin position="1"/>
        <end position="21"/>
    </location>
</feature>
<dbReference type="EMBL" id="UZAU01000488">
    <property type="status" value="NOT_ANNOTATED_CDS"/>
    <property type="molecule type" value="Genomic_DNA"/>
</dbReference>
<name>A0A803PJS9_CANSA</name>
<protein>
    <submittedName>
        <fullName evidence="2">Uncharacterized protein</fullName>
    </submittedName>
</protein>
<dbReference type="AlphaFoldDB" id="A0A803PJS9"/>
<dbReference type="Gramene" id="evm.model.05.1049">
    <property type="protein sequence ID" value="cds.evm.model.05.1049"/>
    <property type="gene ID" value="evm.TU.05.1049"/>
</dbReference>
<sequence>MAKTRSRTQRKPNSTAKISKKKEVKFGTDAIRESMEDGFSAIQPLEMLDEEFLVEDDPALKDILQTLLSPKSSLEAIRKQEEVQHDFINFLRANDQCNSAILQGKAPTPPILRSGSVVRNLDTSFIKSDQGNGKLLKKPSFGEGRARCSTYLRSPSPETPIVDYISLLLGGCLSAFLVDDRRSPRKSKSTMFEVRRLVPVLVIGRSRLKLVPGLWCLKSLCFQSVVAIEPQ</sequence>
<dbReference type="EnsemblPlants" id="evm.model.05.1049">
    <property type="protein sequence ID" value="cds.evm.model.05.1049"/>
    <property type="gene ID" value="evm.TU.05.1049"/>
</dbReference>
<feature type="compositionally biased region" description="Basic residues" evidence="1">
    <location>
        <begin position="1"/>
        <end position="10"/>
    </location>
</feature>
<proteinExistence type="predicted"/>
<reference evidence="2" key="1">
    <citation type="submission" date="2018-11" db="EMBL/GenBank/DDBJ databases">
        <authorList>
            <person name="Grassa J C."/>
        </authorList>
    </citation>
    <scope>NUCLEOTIDE SEQUENCE [LARGE SCALE GENOMIC DNA]</scope>
</reference>